<dbReference type="Pfam" id="PF12833">
    <property type="entry name" value="HTH_18"/>
    <property type="match status" value="1"/>
</dbReference>
<accession>A0ABS7HPT1</accession>
<sequence>MSTASADHDRVLTAVVSALSQVLSCPVTLTTDVPAALATFQHDHCLSSQLQPAFTASALREFVRDMPTQVVHEVEEPLGMAVTLTRWDAYLLVIGPYTHEPLYPGAAEEVLRTLGIPSSQLSQYKLYRTRYPILDPEHVHRSAAALLTAAGTEDAMGTLLHIKAEGGSIVPGFGELPQSASTTVIEERYRLEADFMDAVADGSTEQALTALQRLAGMPQTISYLNTPFLGTTILRIMARVAAQRGGLPAVTIDAISQQYAQRLHRVGHTVDPQRTIGFTGQMVTDFCQNVRRHQQRSLPPLVRRVTDEIDLHLTRDVSTAELAERLGVSTSTIARRFKEATGTTVAGYVAHRRAERAARLLATTSQSVKDIAVFVGYDDANYFVKVFRGEYGVTPTAYRDAHTR</sequence>
<keyword evidence="1" id="KW-0805">Transcription regulation</keyword>
<organism evidence="5 6">
    <name type="scientific">Microbacterium jejuense</name>
    <dbReference type="NCBI Taxonomy" id="1263637"/>
    <lineage>
        <taxon>Bacteria</taxon>
        <taxon>Bacillati</taxon>
        <taxon>Actinomycetota</taxon>
        <taxon>Actinomycetes</taxon>
        <taxon>Micrococcales</taxon>
        <taxon>Microbacteriaceae</taxon>
        <taxon>Microbacterium</taxon>
    </lineage>
</organism>
<evidence type="ECO:0000313" key="6">
    <source>
        <dbReference type="Proteomes" id="UP001196843"/>
    </source>
</evidence>
<gene>
    <name evidence="5" type="ORF">JNB62_14860</name>
</gene>
<evidence type="ECO:0000256" key="1">
    <source>
        <dbReference type="ARBA" id="ARBA00023015"/>
    </source>
</evidence>
<keyword evidence="2" id="KW-0238">DNA-binding</keyword>
<evidence type="ECO:0000256" key="2">
    <source>
        <dbReference type="ARBA" id="ARBA00023125"/>
    </source>
</evidence>
<name>A0ABS7HPT1_9MICO</name>
<dbReference type="RefSeq" id="WP_220301673.1">
    <property type="nucleotide sequence ID" value="NZ_JAEUAW010000012.1"/>
</dbReference>
<keyword evidence="3" id="KW-0804">Transcription</keyword>
<proteinExistence type="predicted"/>
<keyword evidence="6" id="KW-1185">Reference proteome</keyword>
<dbReference type="PANTHER" id="PTHR43280">
    <property type="entry name" value="ARAC-FAMILY TRANSCRIPTIONAL REGULATOR"/>
    <property type="match status" value="1"/>
</dbReference>
<evidence type="ECO:0000256" key="3">
    <source>
        <dbReference type="ARBA" id="ARBA00023163"/>
    </source>
</evidence>
<dbReference type="InterPro" id="IPR018060">
    <property type="entry name" value="HTH_AraC"/>
</dbReference>
<dbReference type="EMBL" id="JAEUAW010000012">
    <property type="protein sequence ID" value="MBW9094966.1"/>
    <property type="molecule type" value="Genomic_DNA"/>
</dbReference>
<dbReference type="Gene3D" id="1.10.10.60">
    <property type="entry name" value="Homeodomain-like"/>
    <property type="match status" value="1"/>
</dbReference>
<protein>
    <submittedName>
        <fullName evidence="5">Helix-turn-helix transcriptional regulator</fullName>
    </submittedName>
</protein>
<dbReference type="PANTHER" id="PTHR43280:SF28">
    <property type="entry name" value="HTH-TYPE TRANSCRIPTIONAL ACTIVATOR RHAS"/>
    <property type="match status" value="1"/>
</dbReference>
<dbReference type="SMART" id="SM00342">
    <property type="entry name" value="HTH_ARAC"/>
    <property type="match status" value="1"/>
</dbReference>
<comment type="caution">
    <text evidence="5">The sequence shown here is derived from an EMBL/GenBank/DDBJ whole genome shotgun (WGS) entry which is preliminary data.</text>
</comment>
<dbReference type="Proteomes" id="UP001196843">
    <property type="component" value="Unassembled WGS sequence"/>
</dbReference>
<dbReference type="InterPro" id="IPR009057">
    <property type="entry name" value="Homeodomain-like_sf"/>
</dbReference>
<dbReference type="PRINTS" id="PR00032">
    <property type="entry name" value="HTHARAC"/>
</dbReference>
<evidence type="ECO:0000313" key="5">
    <source>
        <dbReference type="EMBL" id="MBW9094966.1"/>
    </source>
</evidence>
<feature type="domain" description="HTH araC/xylS-type" evidence="4">
    <location>
        <begin position="303"/>
        <end position="401"/>
    </location>
</feature>
<reference evidence="5 6" key="1">
    <citation type="journal article" date="2021" name="MBio">
        <title>Poor Competitiveness of Bradyrhizobium in Pigeon Pea Root Colonization in Indian Soils.</title>
        <authorList>
            <person name="Chalasani D."/>
            <person name="Basu A."/>
            <person name="Pullabhotla S.V.S.R.N."/>
            <person name="Jorrin B."/>
            <person name="Neal A.L."/>
            <person name="Poole P.S."/>
            <person name="Podile A.R."/>
            <person name="Tkacz A."/>
        </authorList>
    </citation>
    <scope>NUCLEOTIDE SEQUENCE [LARGE SCALE GENOMIC DNA]</scope>
    <source>
        <strain evidence="5 6">HU14</strain>
    </source>
</reference>
<evidence type="ECO:0000259" key="4">
    <source>
        <dbReference type="PROSITE" id="PS01124"/>
    </source>
</evidence>
<dbReference type="InterPro" id="IPR020449">
    <property type="entry name" value="Tscrpt_reg_AraC-type_HTH"/>
</dbReference>
<dbReference type="PROSITE" id="PS01124">
    <property type="entry name" value="HTH_ARAC_FAMILY_2"/>
    <property type="match status" value="1"/>
</dbReference>
<dbReference type="SUPFAM" id="SSF46689">
    <property type="entry name" value="Homeodomain-like"/>
    <property type="match status" value="2"/>
</dbReference>